<gene>
    <name evidence="2" type="ORF">QWZ10_03135</name>
</gene>
<organism evidence="2 3">
    <name type="scientific">Paracoccus cavernae</name>
    <dbReference type="NCBI Taxonomy" id="1571207"/>
    <lineage>
        <taxon>Bacteria</taxon>
        <taxon>Pseudomonadati</taxon>
        <taxon>Pseudomonadota</taxon>
        <taxon>Alphaproteobacteria</taxon>
        <taxon>Rhodobacterales</taxon>
        <taxon>Paracoccaceae</taxon>
        <taxon>Paracoccus</taxon>
    </lineage>
</organism>
<dbReference type="Proteomes" id="UP001243846">
    <property type="component" value="Unassembled WGS sequence"/>
</dbReference>
<comment type="caution">
    <text evidence="2">The sequence shown here is derived from an EMBL/GenBank/DDBJ whole genome shotgun (WGS) entry which is preliminary data.</text>
</comment>
<evidence type="ECO:0000256" key="1">
    <source>
        <dbReference type="SAM" id="MobiDB-lite"/>
    </source>
</evidence>
<sequence length="73" mass="7664">MPKSMISLKAKAPAGTRPADAPADNRQPRAAGKPASATERLVERLASARTANEITNVIGLKPIRGRSGPKIAY</sequence>
<reference evidence="3" key="1">
    <citation type="journal article" date="2019" name="Int. J. Syst. Evol. Microbiol.">
        <title>The Global Catalogue of Microorganisms (GCM) 10K type strain sequencing project: providing services to taxonomists for standard genome sequencing and annotation.</title>
        <authorList>
            <consortium name="The Broad Institute Genomics Platform"/>
            <consortium name="The Broad Institute Genome Sequencing Center for Infectious Disease"/>
            <person name="Wu L."/>
            <person name="Ma J."/>
        </authorList>
    </citation>
    <scope>NUCLEOTIDE SEQUENCE [LARGE SCALE GENOMIC DNA]</scope>
    <source>
        <strain evidence="3">CECT 8482</strain>
    </source>
</reference>
<evidence type="ECO:0000313" key="2">
    <source>
        <dbReference type="EMBL" id="MDN3711064.1"/>
    </source>
</evidence>
<proteinExistence type="predicted"/>
<dbReference type="EMBL" id="JAUFRC010000001">
    <property type="protein sequence ID" value="MDN3711064.1"/>
    <property type="molecule type" value="Genomic_DNA"/>
</dbReference>
<keyword evidence="3" id="KW-1185">Reference proteome</keyword>
<dbReference type="RefSeq" id="WP_377685364.1">
    <property type="nucleotide sequence ID" value="NZ_JBHMDZ010000009.1"/>
</dbReference>
<evidence type="ECO:0000313" key="3">
    <source>
        <dbReference type="Proteomes" id="UP001243846"/>
    </source>
</evidence>
<accession>A0ABT8D2N9</accession>
<feature type="region of interest" description="Disordered" evidence="1">
    <location>
        <begin position="1"/>
        <end position="38"/>
    </location>
</feature>
<protein>
    <submittedName>
        <fullName evidence="2">Uncharacterized protein</fullName>
    </submittedName>
</protein>
<name>A0ABT8D2N9_9RHOB</name>